<evidence type="ECO:0000256" key="1">
    <source>
        <dbReference type="SAM" id="MobiDB-lite"/>
    </source>
</evidence>
<evidence type="ECO:0000313" key="3">
    <source>
        <dbReference type="Proteomes" id="UP000314294"/>
    </source>
</evidence>
<reference evidence="2 3" key="1">
    <citation type="submission" date="2019-03" db="EMBL/GenBank/DDBJ databases">
        <title>First draft genome of Liparis tanakae, snailfish: a comprehensive survey of snailfish specific genes.</title>
        <authorList>
            <person name="Kim W."/>
            <person name="Song I."/>
            <person name="Jeong J.-H."/>
            <person name="Kim D."/>
            <person name="Kim S."/>
            <person name="Ryu S."/>
            <person name="Song J.Y."/>
            <person name="Lee S.K."/>
        </authorList>
    </citation>
    <scope>NUCLEOTIDE SEQUENCE [LARGE SCALE GENOMIC DNA]</scope>
    <source>
        <tissue evidence="2">Muscle</tissue>
    </source>
</reference>
<gene>
    <name evidence="2" type="ORF">EYF80_025261</name>
</gene>
<dbReference type="Proteomes" id="UP000314294">
    <property type="component" value="Unassembled WGS sequence"/>
</dbReference>
<organism evidence="2 3">
    <name type="scientific">Liparis tanakae</name>
    <name type="common">Tanaka's snailfish</name>
    <dbReference type="NCBI Taxonomy" id="230148"/>
    <lineage>
        <taxon>Eukaryota</taxon>
        <taxon>Metazoa</taxon>
        <taxon>Chordata</taxon>
        <taxon>Craniata</taxon>
        <taxon>Vertebrata</taxon>
        <taxon>Euteleostomi</taxon>
        <taxon>Actinopterygii</taxon>
        <taxon>Neopterygii</taxon>
        <taxon>Teleostei</taxon>
        <taxon>Neoteleostei</taxon>
        <taxon>Acanthomorphata</taxon>
        <taxon>Eupercaria</taxon>
        <taxon>Perciformes</taxon>
        <taxon>Cottioidei</taxon>
        <taxon>Cottales</taxon>
        <taxon>Liparidae</taxon>
        <taxon>Liparis</taxon>
    </lineage>
</organism>
<keyword evidence="3" id="KW-1185">Reference proteome</keyword>
<evidence type="ECO:0000313" key="2">
    <source>
        <dbReference type="EMBL" id="TNN64513.1"/>
    </source>
</evidence>
<sequence length="340" mass="36611">MTAGAYGLLGFLCHPLNITSETLPLLFFGPTSSCEVRVDANPLHFRRDIPEVFAAALRYHLGSLVLEDVLGSFSPSCAAGLDNVVDPPWLRSAEEGIRLSAPLWKAVASPDPRPLLLARCEPRPPPPAPERETLPLCLLLCPLALQAASSSSRSSDSRLTTSLRGSLRDLAVELKADGEVAVEEEVCAESACGKLFATALARRTGRSPFEVSAGSHGSGRMRGTPGREDGVSDGKTSALMFRVSENSRATHANCLRLRLLLLFARVRAAGHHSGLHSSFSLRERHAPEEVVDPKQLPLVDTVALHRLKVPPRTLLVHNGTLQLLQDGKGGAENVHYSRPD</sequence>
<accession>A0A4Z2HHU0</accession>
<dbReference type="EMBL" id="SRLO01000251">
    <property type="protein sequence ID" value="TNN64513.1"/>
    <property type="molecule type" value="Genomic_DNA"/>
</dbReference>
<protein>
    <submittedName>
        <fullName evidence="2">Uncharacterized protein</fullName>
    </submittedName>
</protein>
<proteinExistence type="predicted"/>
<feature type="region of interest" description="Disordered" evidence="1">
    <location>
        <begin position="208"/>
        <end position="233"/>
    </location>
</feature>
<comment type="caution">
    <text evidence="2">The sequence shown here is derived from an EMBL/GenBank/DDBJ whole genome shotgun (WGS) entry which is preliminary data.</text>
</comment>
<dbReference type="AlphaFoldDB" id="A0A4Z2HHU0"/>
<name>A0A4Z2HHU0_9TELE</name>